<evidence type="ECO:0000256" key="1">
    <source>
        <dbReference type="SAM" id="Phobius"/>
    </source>
</evidence>
<dbReference type="Proteomes" id="UP000319837">
    <property type="component" value="Plasmid unnamed1"/>
</dbReference>
<reference evidence="2" key="1">
    <citation type="submission" date="2018-10" db="EMBL/GenBank/DDBJ databases">
        <title>FDA dAtabase for Regulatory Grade micrObial Sequences (FDA-ARGOS): Supporting development and validation of Infectious Disease Dx tests.</title>
        <authorList>
            <person name="Minogue T."/>
            <person name="Wolcott M."/>
            <person name="Wasieloski L."/>
            <person name="Aguilar W."/>
            <person name="Moore D."/>
            <person name="Tallon L.J."/>
            <person name="Sadzewicz L."/>
            <person name="Sengamalay N."/>
            <person name="Ott S."/>
            <person name="Godinez A."/>
            <person name="Nagaraj S."/>
            <person name="Vavikolanu K."/>
            <person name="Vyas G."/>
            <person name="Nadendla S."/>
            <person name="Aluvathingal J."/>
            <person name="Sichtig H."/>
        </authorList>
    </citation>
    <scope>NUCLEOTIDE SEQUENCE</scope>
    <source>
        <strain evidence="2">FDAARGOS_343</strain>
        <plasmid evidence="2">unnamed1</plasmid>
    </source>
</reference>
<dbReference type="AlphaFoldDB" id="A0A553SQW4"/>
<organism evidence="2">
    <name type="scientific">Niallia circulans</name>
    <name type="common">Bacillus circulans</name>
    <dbReference type="NCBI Taxonomy" id="1397"/>
    <lineage>
        <taxon>Bacteria</taxon>
        <taxon>Bacillati</taxon>
        <taxon>Bacillota</taxon>
        <taxon>Bacilli</taxon>
        <taxon>Bacillales</taxon>
        <taxon>Bacillaceae</taxon>
        <taxon>Niallia</taxon>
    </lineage>
</organism>
<protein>
    <submittedName>
        <fullName evidence="2">Uncharacterized protein</fullName>
    </submittedName>
</protein>
<keyword evidence="1" id="KW-0472">Membrane</keyword>
<keyword evidence="2" id="KW-0614">Plasmid</keyword>
<feature type="transmembrane region" description="Helical" evidence="1">
    <location>
        <begin position="216"/>
        <end position="234"/>
    </location>
</feature>
<name>A0A553SQW4_NIACI</name>
<comment type="caution">
    <text evidence="2">The sequence shown here is derived from an EMBL/GenBank/DDBJ whole genome shotgun (WGS) entry which is preliminary data.</text>
</comment>
<keyword evidence="1" id="KW-0812">Transmembrane</keyword>
<feature type="transmembrane region" description="Helical" evidence="1">
    <location>
        <begin position="246"/>
        <end position="262"/>
    </location>
</feature>
<dbReference type="RefSeq" id="WP_185762678.1">
    <property type="nucleotide sequence ID" value="NZ_CM017505.1"/>
</dbReference>
<proteinExistence type="predicted"/>
<keyword evidence="1" id="KW-1133">Transmembrane helix</keyword>
<gene>
    <name evidence="2" type="ORF">CEQ21_07335</name>
</gene>
<dbReference type="EMBL" id="RIBP01000002">
    <property type="protein sequence ID" value="TRZ39366.1"/>
    <property type="molecule type" value="Genomic_DNA"/>
</dbReference>
<sequence>MKVNKNVKKLNTRKKRVLNVDELNAYKVAYGKPLKTKDYVYYVGMPALIFAAFSFLLLYYWWISLIMAVLGALYGMKVFLPKSVAKAYQYQSFAQRNKFVNNMTQILTDEGKTVTRALQTANARTEGEFKQDINELQARLIGADNNQIKKAFKTVEDKYQDDVIFTQYIEQLETAMLEGRANIDTLKDIKTYHNDMKKKQNEYENKKISHLKDMKMLGGVVVIFVLAVSFSFGFSTYVNDFARQPIGWITCGIYMVLMGQFFRKFSTYLFDDSVLEVSL</sequence>
<feature type="transmembrane region" description="Helical" evidence="1">
    <location>
        <begin position="39"/>
        <end position="56"/>
    </location>
</feature>
<evidence type="ECO:0000313" key="2">
    <source>
        <dbReference type="EMBL" id="TRZ39366.1"/>
    </source>
</evidence>
<geneLocation type="plasmid" evidence="2">
    <name>unnamed1</name>
</geneLocation>
<accession>A0A553SQW4</accession>